<protein>
    <submittedName>
        <fullName evidence="1">Uncharacterized protein</fullName>
    </submittedName>
</protein>
<reference evidence="1 2" key="1">
    <citation type="journal article" date="2018" name="Front. Plant Sci.">
        <title>Red Clover (Trifolium pratense) and Zigzag Clover (T. medium) - A Picture of Genomic Similarities and Differences.</title>
        <authorList>
            <person name="Dluhosova J."/>
            <person name="Istvanek J."/>
            <person name="Nedelnik J."/>
            <person name="Repkova J."/>
        </authorList>
    </citation>
    <scope>NUCLEOTIDE SEQUENCE [LARGE SCALE GENOMIC DNA]</scope>
    <source>
        <strain evidence="2">cv. 10/8</strain>
        <tissue evidence="1">Leaf</tissue>
    </source>
</reference>
<sequence length="37" mass="4316">MNQAVSRNKIWFGEVLSLAEAVLMMLENLLPFTVFFR</sequence>
<proteinExistence type="predicted"/>
<accession>A0A392UBC3</accession>
<dbReference type="AlphaFoldDB" id="A0A392UBC3"/>
<organism evidence="1 2">
    <name type="scientific">Trifolium medium</name>
    <dbReference type="NCBI Taxonomy" id="97028"/>
    <lineage>
        <taxon>Eukaryota</taxon>
        <taxon>Viridiplantae</taxon>
        <taxon>Streptophyta</taxon>
        <taxon>Embryophyta</taxon>
        <taxon>Tracheophyta</taxon>
        <taxon>Spermatophyta</taxon>
        <taxon>Magnoliopsida</taxon>
        <taxon>eudicotyledons</taxon>
        <taxon>Gunneridae</taxon>
        <taxon>Pentapetalae</taxon>
        <taxon>rosids</taxon>
        <taxon>fabids</taxon>
        <taxon>Fabales</taxon>
        <taxon>Fabaceae</taxon>
        <taxon>Papilionoideae</taxon>
        <taxon>50 kb inversion clade</taxon>
        <taxon>NPAAA clade</taxon>
        <taxon>Hologalegina</taxon>
        <taxon>IRL clade</taxon>
        <taxon>Trifolieae</taxon>
        <taxon>Trifolium</taxon>
    </lineage>
</organism>
<feature type="non-terminal residue" evidence="1">
    <location>
        <position position="37"/>
    </location>
</feature>
<dbReference type="Proteomes" id="UP000265520">
    <property type="component" value="Unassembled WGS sequence"/>
</dbReference>
<evidence type="ECO:0000313" key="2">
    <source>
        <dbReference type="Proteomes" id="UP000265520"/>
    </source>
</evidence>
<keyword evidence="2" id="KW-1185">Reference proteome</keyword>
<name>A0A392UBC3_9FABA</name>
<evidence type="ECO:0000313" key="1">
    <source>
        <dbReference type="EMBL" id="MCI69994.1"/>
    </source>
</evidence>
<dbReference type="EMBL" id="LXQA010766701">
    <property type="protein sequence ID" value="MCI69994.1"/>
    <property type="molecule type" value="Genomic_DNA"/>
</dbReference>
<comment type="caution">
    <text evidence="1">The sequence shown here is derived from an EMBL/GenBank/DDBJ whole genome shotgun (WGS) entry which is preliminary data.</text>
</comment>